<evidence type="ECO:0000256" key="3">
    <source>
        <dbReference type="ARBA" id="ARBA00022449"/>
    </source>
</evidence>
<feature type="transmembrane region" description="Helical" evidence="9">
    <location>
        <begin position="662"/>
        <end position="680"/>
    </location>
</feature>
<evidence type="ECO:0000313" key="12">
    <source>
        <dbReference type="Proteomes" id="UP000494163"/>
    </source>
</evidence>
<keyword evidence="4" id="KW-0109">Calcium transport</keyword>
<dbReference type="AlphaFoldDB" id="A0A0M4ES20"/>
<keyword evidence="4" id="KW-0106">Calcium</keyword>
<dbReference type="EMBL" id="CP012526">
    <property type="protein sequence ID" value="ALC47460.1"/>
    <property type="molecule type" value="Genomic_DNA"/>
</dbReference>
<evidence type="ECO:0000256" key="8">
    <source>
        <dbReference type="SAM" id="MobiDB-lite"/>
    </source>
</evidence>
<evidence type="ECO:0000256" key="4">
    <source>
        <dbReference type="ARBA" id="ARBA00022568"/>
    </source>
</evidence>
<feature type="non-terminal residue" evidence="11">
    <location>
        <position position="1"/>
    </location>
</feature>
<dbReference type="InterPro" id="IPR044880">
    <property type="entry name" value="NCX_ion-bd_dom_sf"/>
</dbReference>
<dbReference type="InterPro" id="IPR051359">
    <property type="entry name" value="CaCA_antiporter"/>
</dbReference>
<evidence type="ECO:0000313" key="11">
    <source>
        <dbReference type="EMBL" id="ALC47460.1"/>
    </source>
</evidence>
<sequence>NSNSKSNVLQHGSSNGSTSSSSGSSSSSSSSNNQQQQQHQRPVCIDNNMRSGSSELLLEQQQQELRLRKIRELAPKKKNGNRRFRSWRERARFYGTSTLAFFSVTAGASLLFLVPLYVDPAISTLSHDFVEHPTLCTTTRREDLVGIFNCSWSSCREGCTSDLYRCVHIYVTFIEANITIPENMTDYSNYTADWEQSDEATLLVNIKGCGYPPTVTCKNFNSFYGVEGATYPCFYSRKNKTVVLTSYKHDDQVAMIIHFFVVPFVITVISSIALCIMHCDCRCKKDRSHRRNRPQCRRPRIENLRTNPNMNSTAFNESYDPNGMDLEFESFFEQVSCFIVTQLPYDKRCSFVKKAANCNDNTNFVAYIKIMFCDYNCKNKFQELVFMSILVLFCLEMVLWLGIVVNIFYSPPLKVISQLCHMNEHLAGVTFLAFGNSTPNMLSDLFEYEDEAPVIPGVMSASLFISMFTGGLICYLRPFKMNQHATVRDLLFFLLGATTLDFFMSNDNMLTKTECWIMFSIYGTYLIVNIVDVQLMRKAMKRIIIEIEVLEHEMETPARQKKIMALRKKYKYFAEDERVDILQTAAGRLIESNDAQSDSSKFTFTTTRATTYRRQSVNVEANRTHAVDPTKSKNHRLFREFFESINPIDCHKWRREGIFIRTFYIAQAPIMFICALYIPVVDYERPKHGWSKLLNCLQIVLNPALTLTVGQVFIFRKKTTIWYKRVLYTYKYGAYSCVITVPVAIIVFIQSRTNVPPYYHWVFTIMNISGCLCMIYQSAAEIAVILDIIGGILEVPSDFMAITVGSMTNGLSDLVTNVVMALHGYEKMAYAAAIGSSFFNMIISTSLLYVIKNYTGYSVTLFTKYGINAYTFLLLGLAMTVFWAYMLNFQARRSVGIFCMAIYAMFLLFTVLIEKSFIHSYSKDPIIDDTYSGK</sequence>
<dbReference type="GO" id="GO:0006874">
    <property type="term" value="P:intracellular calcium ion homeostasis"/>
    <property type="evidence" value="ECO:0007669"/>
    <property type="project" value="TreeGrafter"/>
</dbReference>
<accession>A0A0M4ES20</accession>
<protein>
    <submittedName>
        <fullName evidence="11">Teh1</fullName>
    </submittedName>
</protein>
<feature type="transmembrane region" description="Helical" evidence="9">
    <location>
        <begin position="516"/>
        <end position="535"/>
    </location>
</feature>
<keyword evidence="7 9" id="KW-0472">Membrane</keyword>
<feature type="region of interest" description="Disordered" evidence="8">
    <location>
        <begin position="1"/>
        <end position="41"/>
    </location>
</feature>
<keyword evidence="2" id="KW-0813">Transport</keyword>
<dbReference type="OMA" id="KTECWIM"/>
<dbReference type="GO" id="GO:0005432">
    <property type="term" value="F:calcium:sodium antiporter activity"/>
    <property type="evidence" value="ECO:0007669"/>
    <property type="project" value="TreeGrafter"/>
</dbReference>
<comment type="subcellular location">
    <subcellularLocation>
        <location evidence="1">Membrane</location>
        <topology evidence="1">Multi-pass membrane protein</topology>
    </subcellularLocation>
</comment>
<feature type="domain" description="Sodium/calcium exchanger membrane region" evidence="10">
    <location>
        <begin position="771"/>
        <end position="911"/>
    </location>
</feature>
<name>A0A0M4ES20_DROBS</name>
<keyword evidence="4" id="KW-0406">Ion transport</keyword>
<keyword evidence="12" id="KW-1185">Reference proteome</keyword>
<dbReference type="PANTHER" id="PTHR12266:SF0">
    <property type="entry name" value="MITOCHONDRIAL SODIUM_CALCIUM EXCHANGER PROTEIN"/>
    <property type="match status" value="1"/>
</dbReference>
<feature type="compositionally biased region" description="Low complexity" evidence="8">
    <location>
        <begin position="10"/>
        <end position="40"/>
    </location>
</feature>
<dbReference type="Proteomes" id="UP000494163">
    <property type="component" value="Chromosome 3R"/>
</dbReference>
<evidence type="ECO:0000256" key="7">
    <source>
        <dbReference type="ARBA" id="ARBA00023136"/>
    </source>
</evidence>
<dbReference type="GO" id="GO:0016020">
    <property type="term" value="C:membrane"/>
    <property type="evidence" value="ECO:0007669"/>
    <property type="project" value="UniProtKB-SubCell"/>
</dbReference>
<dbReference type="Pfam" id="PF01699">
    <property type="entry name" value="Na_Ca_ex"/>
    <property type="match status" value="2"/>
</dbReference>
<feature type="transmembrane region" description="Helical" evidence="9">
    <location>
        <begin position="93"/>
        <end position="118"/>
    </location>
</feature>
<proteinExistence type="predicted"/>
<organism evidence="11 12">
    <name type="scientific">Drosophila busckii</name>
    <name type="common">Fruit fly</name>
    <dbReference type="NCBI Taxonomy" id="30019"/>
    <lineage>
        <taxon>Eukaryota</taxon>
        <taxon>Metazoa</taxon>
        <taxon>Ecdysozoa</taxon>
        <taxon>Arthropoda</taxon>
        <taxon>Hexapoda</taxon>
        <taxon>Insecta</taxon>
        <taxon>Pterygota</taxon>
        <taxon>Neoptera</taxon>
        <taxon>Endopterygota</taxon>
        <taxon>Diptera</taxon>
        <taxon>Brachycera</taxon>
        <taxon>Muscomorpha</taxon>
        <taxon>Ephydroidea</taxon>
        <taxon>Drosophilidae</taxon>
        <taxon>Drosophila</taxon>
    </lineage>
</organism>
<keyword evidence="3" id="KW-0050">Antiport</keyword>
<dbReference type="InterPro" id="IPR004837">
    <property type="entry name" value="NaCa_Exmemb"/>
</dbReference>
<dbReference type="Gene3D" id="1.20.1420.30">
    <property type="entry name" value="NCX, central ion-binding region"/>
    <property type="match status" value="2"/>
</dbReference>
<evidence type="ECO:0000256" key="5">
    <source>
        <dbReference type="ARBA" id="ARBA00022692"/>
    </source>
</evidence>
<reference evidence="11 12" key="1">
    <citation type="submission" date="2015-08" db="EMBL/GenBank/DDBJ databases">
        <title>Ancestral chromatin configuration constrains chromatin evolution on differentiating sex chromosomes in Drosophila.</title>
        <authorList>
            <person name="Zhou Q."/>
            <person name="Bachtrog D."/>
        </authorList>
    </citation>
    <scope>NUCLEOTIDE SEQUENCE [LARGE SCALE GENOMIC DNA]</scope>
    <source>
        <tissue evidence="11">Whole larvae</tissue>
    </source>
</reference>
<evidence type="ECO:0000259" key="10">
    <source>
        <dbReference type="Pfam" id="PF01699"/>
    </source>
</evidence>
<feature type="transmembrane region" description="Helical" evidence="9">
    <location>
        <begin position="872"/>
        <end position="889"/>
    </location>
</feature>
<feature type="transmembrane region" description="Helical" evidence="9">
    <location>
        <begin position="487"/>
        <end position="504"/>
    </location>
</feature>
<keyword evidence="5 9" id="KW-0812">Transmembrane</keyword>
<feature type="transmembrane region" description="Helical" evidence="9">
    <location>
        <begin position="828"/>
        <end position="851"/>
    </location>
</feature>
<keyword evidence="6 9" id="KW-1133">Transmembrane helix</keyword>
<feature type="transmembrane region" description="Helical" evidence="9">
    <location>
        <begin position="384"/>
        <end position="409"/>
    </location>
</feature>
<dbReference type="Pfam" id="PF16972">
    <property type="entry name" value="TipE"/>
    <property type="match status" value="1"/>
</dbReference>
<evidence type="ECO:0000256" key="2">
    <source>
        <dbReference type="ARBA" id="ARBA00022448"/>
    </source>
</evidence>
<feature type="transmembrane region" description="Helical" evidence="9">
    <location>
        <begin position="734"/>
        <end position="752"/>
    </location>
</feature>
<evidence type="ECO:0000256" key="9">
    <source>
        <dbReference type="SAM" id="Phobius"/>
    </source>
</evidence>
<dbReference type="OrthoDB" id="407410at2759"/>
<feature type="transmembrane region" description="Helical" evidence="9">
    <location>
        <begin position="895"/>
        <end position="913"/>
    </location>
</feature>
<feature type="transmembrane region" description="Helical" evidence="9">
    <location>
        <begin position="454"/>
        <end position="475"/>
    </location>
</feature>
<feature type="transmembrane region" description="Helical" evidence="9">
    <location>
        <begin position="253"/>
        <end position="277"/>
    </location>
</feature>
<dbReference type="PANTHER" id="PTHR12266">
    <property type="entry name" value="NA+/CA2+ K+ INDEPENDENT EXCHANGER"/>
    <property type="match status" value="1"/>
</dbReference>
<feature type="transmembrane region" description="Helical" evidence="9">
    <location>
        <begin position="758"/>
        <end position="776"/>
    </location>
</feature>
<feature type="domain" description="Sodium/calcium exchanger membrane region" evidence="10">
    <location>
        <begin position="397"/>
        <end position="530"/>
    </location>
</feature>
<evidence type="ECO:0000256" key="6">
    <source>
        <dbReference type="ARBA" id="ARBA00022989"/>
    </source>
</evidence>
<dbReference type="InterPro" id="IPR031578">
    <property type="entry name" value="TipE"/>
</dbReference>
<evidence type="ECO:0000256" key="1">
    <source>
        <dbReference type="ARBA" id="ARBA00004141"/>
    </source>
</evidence>
<gene>
    <name evidence="11" type="ORF">Dbus_chr3Rg2210</name>
</gene>
<feature type="transmembrane region" description="Helical" evidence="9">
    <location>
        <begin position="692"/>
        <end position="714"/>
    </location>
</feature>